<dbReference type="Proteomes" id="UP001519460">
    <property type="component" value="Unassembled WGS sequence"/>
</dbReference>
<reference evidence="1 2" key="1">
    <citation type="journal article" date="2023" name="Sci. Data">
        <title>Genome assembly of the Korean intertidal mud-creeper Batillaria attramentaria.</title>
        <authorList>
            <person name="Patra A.K."/>
            <person name="Ho P.T."/>
            <person name="Jun S."/>
            <person name="Lee S.J."/>
            <person name="Kim Y."/>
            <person name="Won Y.J."/>
        </authorList>
    </citation>
    <scope>NUCLEOTIDE SEQUENCE [LARGE SCALE GENOMIC DNA]</scope>
    <source>
        <strain evidence="1">Wonlab-2016</strain>
    </source>
</reference>
<organism evidence="1 2">
    <name type="scientific">Batillaria attramentaria</name>
    <dbReference type="NCBI Taxonomy" id="370345"/>
    <lineage>
        <taxon>Eukaryota</taxon>
        <taxon>Metazoa</taxon>
        <taxon>Spiralia</taxon>
        <taxon>Lophotrochozoa</taxon>
        <taxon>Mollusca</taxon>
        <taxon>Gastropoda</taxon>
        <taxon>Caenogastropoda</taxon>
        <taxon>Sorbeoconcha</taxon>
        <taxon>Cerithioidea</taxon>
        <taxon>Batillariidae</taxon>
        <taxon>Batillaria</taxon>
    </lineage>
</organism>
<accession>A0ABD0KXS8</accession>
<evidence type="ECO:0000313" key="2">
    <source>
        <dbReference type="Proteomes" id="UP001519460"/>
    </source>
</evidence>
<sequence>MSNRRHSRRRQGDWQLWQNISEPYKRRKVACRSVSGWPPAQNPSRNPHLYFTSPLLLSLGTVVVARSFVHSLRKGEVRERGEWGEENWPATRINTAHKELPAHNFVPPKTECKHEFAARQLTGSVNGVGLRLSPWLPATGC</sequence>
<dbReference type="AlphaFoldDB" id="A0ABD0KXS8"/>
<protein>
    <submittedName>
        <fullName evidence="1">Uncharacterized protein</fullName>
    </submittedName>
</protein>
<dbReference type="EMBL" id="JACVVK020000107">
    <property type="protein sequence ID" value="KAK7492017.1"/>
    <property type="molecule type" value="Genomic_DNA"/>
</dbReference>
<keyword evidence="2" id="KW-1185">Reference proteome</keyword>
<evidence type="ECO:0000313" key="1">
    <source>
        <dbReference type="EMBL" id="KAK7492017.1"/>
    </source>
</evidence>
<comment type="caution">
    <text evidence="1">The sequence shown here is derived from an EMBL/GenBank/DDBJ whole genome shotgun (WGS) entry which is preliminary data.</text>
</comment>
<gene>
    <name evidence="1" type="ORF">BaRGS_00016681</name>
</gene>
<name>A0ABD0KXS8_9CAEN</name>
<proteinExistence type="predicted"/>